<dbReference type="PROSITE" id="PS51419">
    <property type="entry name" value="RAB"/>
    <property type="match status" value="1"/>
</dbReference>
<dbReference type="InterPro" id="IPR006689">
    <property type="entry name" value="Small_GTPase_ARF/SAR"/>
</dbReference>
<evidence type="ECO:0000256" key="2">
    <source>
        <dbReference type="ARBA" id="ARBA00023134"/>
    </source>
</evidence>
<keyword evidence="6" id="KW-0812">Transmembrane</keyword>
<evidence type="ECO:0000256" key="1">
    <source>
        <dbReference type="ARBA" id="ARBA00022741"/>
    </source>
</evidence>
<reference evidence="7" key="1">
    <citation type="submission" date="2022-11" db="UniProtKB">
        <authorList>
            <consortium name="EnsemblMetazoa"/>
        </authorList>
    </citation>
    <scope>IDENTIFICATION</scope>
</reference>
<dbReference type="Pfam" id="PF00025">
    <property type="entry name" value="Arf"/>
    <property type="match status" value="1"/>
</dbReference>
<keyword evidence="8" id="KW-1185">Reference proteome</keyword>
<accession>A0A913Z6B4</accession>
<dbReference type="OMA" id="FNVMCVQ"/>
<dbReference type="Gene3D" id="3.40.50.300">
    <property type="entry name" value="P-loop containing nucleotide triphosphate hydrolases"/>
    <property type="match status" value="1"/>
</dbReference>
<dbReference type="GO" id="GO:0005525">
    <property type="term" value="F:GTP binding"/>
    <property type="evidence" value="ECO:0007669"/>
    <property type="project" value="UniProtKB-KW"/>
</dbReference>
<dbReference type="InterPro" id="IPR053254">
    <property type="entry name" value="Arf-like_GTPase"/>
</dbReference>
<evidence type="ECO:0000313" key="7">
    <source>
        <dbReference type="EnsemblMetazoa" id="XP_038046551.1"/>
    </source>
</evidence>
<dbReference type="AlphaFoldDB" id="A0A913Z6B4"/>
<dbReference type="Proteomes" id="UP000887568">
    <property type="component" value="Unplaced"/>
</dbReference>
<feature type="binding site" evidence="3">
    <location>
        <begin position="68"/>
        <end position="75"/>
    </location>
    <ligand>
        <name>GTP</name>
        <dbReference type="ChEBI" id="CHEBI:37565"/>
    </ligand>
</feature>
<keyword evidence="6" id="KW-0472">Membrane</keyword>
<dbReference type="RefSeq" id="XP_038046551.1">
    <property type="nucleotide sequence ID" value="XM_038190623.1"/>
</dbReference>
<dbReference type="InterPro" id="IPR027417">
    <property type="entry name" value="P-loop_NTPase"/>
</dbReference>
<feature type="binding site" evidence="3">
    <location>
        <position position="115"/>
    </location>
    <ligand>
        <name>GTP</name>
        <dbReference type="ChEBI" id="CHEBI:37565"/>
    </ligand>
</feature>
<evidence type="ECO:0000313" key="8">
    <source>
        <dbReference type="Proteomes" id="UP000887568"/>
    </source>
</evidence>
<dbReference type="SMART" id="SM00177">
    <property type="entry name" value="ARF"/>
    <property type="match status" value="1"/>
</dbReference>
<dbReference type="FunFam" id="3.40.50.300:FF:002374">
    <property type="entry name" value="E3 ubiquitin-protein ligase arc-1"/>
    <property type="match status" value="1"/>
</dbReference>
<feature type="transmembrane region" description="Helical" evidence="6">
    <location>
        <begin position="17"/>
        <end position="35"/>
    </location>
</feature>
<evidence type="ECO:0000256" key="3">
    <source>
        <dbReference type="PIRSR" id="PIRSR606689-1"/>
    </source>
</evidence>
<evidence type="ECO:0008006" key="9">
    <source>
        <dbReference type="Google" id="ProtNLM"/>
    </source>
</evidence>
<evidence type="ECO:0000256" key="5">
    <source>
        <dbReference type="RuleBase" id="RU003925"/>
    </source>
</evidence>
<name>A0A913Z6B4_PATMI</name>
<dbReference type="EnsemblMetazoa" id="XM_038190623.1">
    <property type="protein sequence ID" value="XP_038046551.1"/>
    <property type="gene ID" value="LOC119720783"/>
</dbReference>
<comment type="similarity">
    <text evidence="5">Belongs to the small GTPase superfamily. Arf family.</text>
</comment>
<evidence type="ECO:0000256" key="6">
    <source>
        <dbReference type="SAM" id="Phobius"/>
    </source>
</evidence>
<dbReference type="InterPro" id="IPR005225">
    <property type="entry name" value="Small_GTP-bd"/>
</dbReference>
<dbReference type="GO" id="GO:0003924">
    <property type="term" value="F:GTPase activity"/>
    <property type="evidence" value="ECO:0007669"/>
    <property type="project" value="InterPro"/>
</dbReference>
<dbReference type="GeneID" id="119720783"/>
<organism evidence="7 8">
    <name type="scientific">Patiria miniata</name>
    <name type="common">Bat star</name>
    <name type="synonym">Asterina miniata</name>
    <dbReference type="NCBI Taxonomy" id="46514"/>
    <lineage>
        <taxon>Eukaryota</taxon>
        <taxon>Metazoa</taxon>
        <taxon>Echinodermata</taxon>
        <taxon>Eleutherozoa</taxon>
        <taxon>Asterozoa</taxon>
        <taxon>Asteroidea</taxon>
        <taxon>Valvatacea</taxon>
        <taxon>Valvatida</taxon>
        <taxon>Asterinidae</taxon>
        <taxon>Patiria</taxon>
    </lineage>
</organism>
<dbReference type="PANTHER" id="PTHR46724">
    <property type="entry name" value="ADP-RIBOSYLATION FACTOR-LIKE PROTEIN 9-RELATED"/>
    <property type="match status" value="1"/>
</dbReference>
<dbReference type="SUPFAM" id="SSF52540">
    <property type="entry name" value="P-loop containing nucleoside triphosphate hydrolases"/>
    <property type="match status" value="1"/>
</dbReference>
<feature type="binding site" evidence="3">
    <location>
        <begin position="171"/>
        <end position="174"/>
    </location>
    <ligand>
        <name>GTP</name>
        <dbReference type="ChEBI" id="CHEBI:37565"/>
    </ligand>
</feature>
<dbReference type="OrthoDB" id="25466at2759"/>
<keyword evidence="4" id="KW-0460">Magnesium</keyword>
<keyword evidence="6" id="KW-1133">Transmembrane helix</keyword>
<feature type="binding site" evidence="4">
    <location>
        <position position="75"/>
    </location>
    <ligand>
        <name>Mg(2+)</name>
        <dbReference type="ChEBI" id="CHEBI:18420"/>
    </ligand>
</feature>
<keyword evidence="4" id="KW-0479">Metal-binding</keyword>
<protein>
    <recommendedName>
        <fullName evidence="9">ADP-ribosylation factor-like protein 3</fullName>
    </recommendedName>
</protein>
<dbReference type="GO" id="GO:0046872">
    <property type="term" value="F:metal ion binding"/>
    <property type="evidence" value="ECO:0007669"/>
    <property type="project" value="UniProtKB-KW"/>
</dbReference>
<dbReference type="SMART" id="SM00178">
    <property type="entry name" value="SAR"/>
    <property type="match status" value="1"/>
</dbReference>
<keyword evidence="1 3" id="KW-0547">Nucleotide-binding</keyword>
<dbReference type="NCBIfam" id="TIGR00231">
    <property type="entry name" value="small_GTP"/>
    <property type="match status" value="1"/>
</dbReference>
<dbReference type="PRINTS" id="PR00328">
    <property type="entry name" value="SAR1GTPBP"/>
</dbReference>
<dbReference type="PROSITE" id="PS51417">
    <property type="entry name" value="ARF"/>
    <property type="match status" value="1"/>
</dbReference>
<keyword evidence="2 3" id="KW-0342">GTP-binding</keyword>
<sequence>MAEGANWMKELSLWKKAAVFIGSGAVIAGAVYAVLRHRKKSELGEIGVMAIQEVAQADLPEKRILVLGLDNSGKSSLLRCLTQSENAGPPDPTEGFNVMCVQTQAVTLNIWEVGGQESVRSYWENFVKGTDVLVFVVDAVDEARLPEAKEELHKLLADERLKSVPLVLIANKQDQATAKRGADFISALSPSVPSQEREVHVVETQTVLNAGSDNVQQVMDLMVSLSKN</sequence>
<proteinExistence type="inferred from homology"/>
<feature type="binding site" evidence="4">
    <location>
        <position position="93"/>
    </location>
    <ligand>
        <name>Mg(2+)</name>
        <dbReference type="ChEBI" id="CHEBI:18420"/>
    </ligand>
</feature>
<evidence type="ECO:0000256" key="4">
    <source>
        <dbReference type="PIRSR" id="PIRSR606689-2"/>
    </source>
</evidence>